<dbReference type="EMBL" id="OOIP01000001">
    <property type="protein sequence ID" value="SPO34872.1"/>
    <property type="molecule type" value="Genomic_DNA"/>
</dbReference>
<accession>A0A5C3ES20</accession>
<evidence type="ECO:0000256" key="1">
    <source>
        <dbReference type="SAM" id="MobiDB-lite"/>
    </source>
</evidence>
<feature type="compositionally biased region" description="Polar residues" evidence="1">
    <location>
        <begin position="591"/>
        <end position="611"/>
    </location>
</feature>
<name>A0A5C3ES20_9BASI</name>
<feature type="compositionally biased region" description="Polar residues" evidence="1">
    <location>
        <begin position="663"/>
        <end position="673"/>
    </location>
</feature>
<feature type="region of interest" description="Disordered" evidence="1">
    <location>
        <begin position="111"/>
        <end position="135"/>
    </location>
</feature>
<evidence type="ECO:0000313" key="3">
    <source>
        <dbReference type="Proteomes" id="UP000323386"/>
    </source>
</evidence>
<dbReference type="OrthoDB" id="2553876at2759"/>
<feature type="compositionally biased region" description="Polar residues" evidence="1">
    <location>
        <begin position="319"/>
        <end position="341"/>
    </location>
</feature>
<protein>
    <submittedName>
        <fullName evidence="2">Uncharacterized protein</fullName>
    </submittedName>
</protein>
<feature type="compositionally biased region" description="Low complexity" evidence="1">
    <location>
        <begin position="415"/>
        <end position="428"/>
    </location>
</feature>
<feature type="compositionally biased region" description="Polar residues" evidence="1">
    <location>
        <begin position="178"/>
        <end position="193"/>
    </location>
</feature>
<feature type="region of interest" description="Disordered" evidence="1">
    <location>
        <begin position="161"/>
        <end position="193"/>
    </location>
</feature>
<feature type="compositionally biased region" description="Basic and acidic residues" evidence="1">
    <location>
        <begin position="352"/>
        <end position="361"/>
    </location>
</feature>
<sequence>MPAIPVKVVGEDFLANHIGQLLVRQPRPSRDSAVLHQQPSKVDVATTRLTDSTARDWVATEHVTSHSLRDAQAVPTSMFDSIGQRASSDTDGLGLSKVRFGDRESFSSIGSVASLDSRPGSAAAKDGASEPDLARGQLHSVAAGYRHRRTGSEALVSPTVSFTTTFGSKPRKPRTRTRSQATSGDGNGQLSRNASIRSSLGCEQSNGSVSPLDIYAQSPWVHPSSHRTPPLQSVDELAAHEQWSAVFNSDALRQSAAGLNLRLAPSKATVTATAQDPIDPKEVVPVTEAPCRQPLCRASTSPPLTGLVHDGPVPGTPMSHRSPSLPASQSGEAMSRHSSAQRAKLLLVPKGSDGRTFRFVEPDSDSESDVAAQGDGDDSRGSAAETPASSSETSGPVQASRALNAAISRDEPRGPSAASTAPLTAPSHTSHEAPKKPTVRRMTLLERTMAAERGAKINTIEILGQKIERRGQQPVRPKDQAAASSPTSAPSRPSQHPVKRPEGYGQGRRTFKLRPVGDSLTELKPAVPVVLPVSGDNISTQTKAVKEDRTRQWAREHSRNGSASQEDVAKMATSLSSHPDAEESFSAGQHRPSTTTKSGTDYFSSWSTAKSRPNARRDAGTLFDASARAPASYMTHTTSSSSSTDVSDVLQMTEPDGAPGQGPLTTPVTSPETPLSEPQPPEKPSGPMATTAAVM</sequence>
<evidence type="ECO:0000313" key="2">
    <source>
        <dbReference type="EMBL" id="SPO34872.1"/>
    </source>
</evidence>
<organism evidence="2 3">
    <name type="scientific">Pseudozyma flocculosa</name>
    <dbReference type="NCBI Taxonomy" id="84751"/>
    <lineage>
        <taxon>Eukaryota</taxon>
        <taxon>Fungi</taxon>
        <taxon>Dikarya</taxon>
        <taxon>Basidiomycota</taxon>
        <taxon>Ustilaginomycotina</taxon>
        <taxon>Ustilaginomycetes</taxon>
        <taxon>Ustilaginales</taxon>
        <taxon>Ustilaginaceae</taxon>
        <taxon>Pseudozyma</taxon>
    </lineage>
</organism>
<proteinExistence type="predicted"/>
<feature type="region of interest" description="Disordered" evidence="1">
    <location>
        <begin position="533"/>
        <end position="695"/>
    </location>
</feature>
<feature type="compositionally biased region" description="Low complexity" evidence="1">
    <location>
        <begin position="381"/>
        <end position="396"/>
    </location>
</feature>
<keyword evidence="3" id="KW-1185">Reference proteome</keyword>
<feature type="region of interest" description="Disordered" evidence="1">
    <location>
        <begin position="297"/>
        <end position="510"/>
    </location>
</feature>
<gene>
    <name evidence="2" type="ORF">PSFLO_00343</name>
</gene>
<feature type="compositionally biased region" description="Basic and acidic residues" evidence="1">
    <location>
        <begin position="544"/>
        <end position="559"/>
    </location>
</feature>
<feature type="compositionally biased region" description="Low complexity" evidence="1">
    <location>
        <begin position="637"/>
        <end position="649"/>
    </location>
</feature>
<dbReference type="Proteomes" id="UP000323386">
    <property type="component" value="Unassembled WGS sequence"/>
</dbReference>
<reference evidence="2 3" key="1">
    <citation type="submission" date="2018-03" db="EMBL/GenBank/DDBJ databases">
        <authorList>
            <person name="Guldener U."/>
        </authorList>
    </citation>
    <scope>NUCLEOTIDE SEQUENCE [LARGE SCALE GENOMIC DNA]</scope>
    <source>
        <strain evidence="2 3">DAOM196992</strain>
    </source>
</reference>
<feature type="compositionally biased region" description="Low complexity" evidence="1">
    <location>
        <begin position="481"/>
        <end position="494"/>
    </location>
</feature>
<dbReference type="AlphaFoldDB" id="A0A5C3ES20"/>
<feature type="compositionally biased region" description="Basic and acidic residues" evidence="1">
    <location>
        <begin position="466"/>
        <end position="479"/>
    </location>
</feature>